<dbReference type="PATRIC" id="fig|172049.5.peg.1832"/>
<dbReference type="AlphaFoldDB" id="A0A101ELX3"/>
<proteinExistence type="predicted"/>
<keyword evidence="1" id="KW-1133">Transmembrane helix</keyword>
<evidence type="ECO:0000313" key="3">
    <source>
        <dbReference type="Proteomes" id="UP000053911"/>
    </source>
</evidence>
<gene>
    <name evidence="2" type="ORF">XD54_0968</name>
</gene>
<accession>A0A101ELX3</accession>
<dbReference type="Proteomes" id="UP000053911">
    <property type="component" value="Unassembled WGS sequence"/>
</dbReference>
<protein>
    <submittedName>
        <fullName evidence="2">Uncharacterized protein</fullName>
    </submittedName>
</protein>
<reference evidence="3" key="1">
    <citation type="journal article" date="2015" name="MBio">
        <title>Genome-Resolved Metagenomic Analysis Reveals Roles for Candidate Phyla and Other Microbial Community Members in Biogeochemical Transformations in Oil Reservoirs.</title>
        <authorList>
            <person name="Hu P."/>
            <person name="Tom L."/>
            <person name="Singh A."/>
            <person name="Thomas B.C."/>
            <person name="Baker B.J."/>
            <person name="Piceno Y.M."/>
            <person name="Andersen G.L."/>
            <person name="Banfield J.F."/>
        </authorList>
    </citation>
    <scope>NUCLEOTIDE SEQUENCE [LARGE SCALE GENOMIC DNA]</scope>
</reference>
<keyword evidence="1" id="KW-0812">Transmembrane</keyword>
<comment type="caution">
    <text evidence="2">The sequence shown here is derived from an EMBL/GenBank/DDBJ whole genome shotgun (WGS) entry which is preliminary data.</text>
</comment>
<feature type="transmembrane region" description="Helical" evidence="1">
    <location>
        <begin position="29"/>
        <end position="50"/>
    </location>
</feature>
<name>A0A101ELX3_9EURY</name>
<evidence type="ECO:0000256" key="1">
    <source>
        <dbReference type="SAM" id="Phobius"/>
    </source>
</evidence>
<dbReference type="EMBL" id="LGFD01000015">
    <property type="protein sequence ID" value="KUK17782.1"/>
    <property type="molecule type" value="Genomic_DNA"/>
</dbReference>
<evidence type="ECO:0000313" key="2">
    <source>
        <dbReference type="EMBL" id="KUK17782.1"/>
    </source>
</evidence>
<organism evidence="2 3">
    <name type="scientific">Thermococcus sibiricus</name>
    <dbReference type="NCBI Taxonomy" id="172049"/>
    <lineage>
        <taxon>Archaea</taxon>
        <taxon>Methanobacteriati</taxon>
        <taxon>Methanobacteriota</taxon>
        <taxon>Thermococci</taxon>
        <taxon>Thermococcales</taxon>
        <taxon>Thermococcaceae</taxon>
        <taxon>Thermococcus</taxon>
    </lineage>
</organism>
<keyword evidence="1" id="KW-0472">Membrane</keyword>
<sequence>MDNGELYWYTMVTLVQQFGVLFLVEKLIFLNFSGLAPIAMILSFHVKLLLKNKFTR</sequence>